<evidence type="ECO:0000259" key="11">
    <source>
        <dbReference type="Pfam" id="PF00117"/>
    </source>
</evidence>
<dbReference type="UniPathway" id="UPA00031">
    <property type="reaction ID" value="UER00010"/>
</dbReference>
<dbReference type="GO" id="GO:0000105">
    <property type="term" value="P:L-histidine biosynthetic process"/>
    <property type="evidence" value="ECO:0007669"/>
    <property type="project" value="UniProtKB-UniPathway"/>
</dbReference>
<evidence type="ECO:0000313" key="12">
    <source>
        <dbReference type="EMBL" id="HGU52445.1"/>
    </source>
</evidence>
<dbReference type="EMBL" id="DSZZ01000128">
    <property type="protein sequence ID" value="HGU52445.1"/>
    <property type="molecule type" value="Genomic_DNA"/>
</dbReference>
<name>A0A7V4KCI7_FERPE</name>
<evidence type="ECO:0000256" key="10">
    <source>
        <dbReference type="PIRSR" id="PIRSR000495-1"/>
    </source>
</evidence>
<evidence type="ECO:0000256" key="1">
    <source>
        <dbReference type="ARBA" id="ARBA00005091"/>
    </source>
</evidence>
<organism evidence="12">
    <name type="scientific">Fervidobacterium pennivorans</name>
    <dbReference type="NCBI Taxonomy" id="93466"/>
    <lineage>
        <taxon>Bacteria</taxon>
        <taxon>Thermotogati</taxon>
        <taxon>Thermotogota</taxon>
        <taxon>Thermotogae</taxon>
        <taxon>Thermotogales</taxon>
        <taxon>Fervidobacteriaceae</taxon>
        <taxon>Fervidobacterium</taxon>
    </lineage>
</organism>
<comment type="pathway">
    <text evidence="1">Amino-acid biosynthesis; L-histidine biosynthesis; L-histidine from 5-phospho-alpha-D-ribose 1-diphosphate: step 5/9.</text>
</comment>
<keyword evidence="3" id="KW-0028">Amino-acid biosynthesis</keyword>
<sequence length="189" mass="21636">MNLYRGVIRAVEIGKFSALIDLVYEPTNELYDILFLPGVGHFEEGMRRIRDSRLDKYVQMHASNEKLIIGVCLGMQLLFERSEEAHGSVGLGLLEGEVVRLSSRRLPHVGWNVVDFKNNFPRGFYYFVHSYRAVCKDEIVLATTEYDGEIFPSAVMHNKTIGFQFHPEKSSHIGNKLLQEVIRCSLSQQ</sequence>
<evidence type="ECO:0000256" key="3">
    <source>
        <dbReference type="ARBA" id="ARBA00022605"/>
    </source>
</evidence>
<feature type="active site" evidence="10">
    <location>
        <position position="166"/>
    </location>
</feature>
<dbReference type="InterPro" id="IPR010139">
    <property type="entry name" value="Imidazole-glycPsynth_HisH"/>
</dbReference>
<dbReference type="PIRSF" id="PIRSF000495">
    <property type="entry name" value="Amidotransf_hisH"/>
    <property type="match status" value="1"/>
</dbReference>
<dbReference type="PROSITE" id="PS51273">
    <property type="entry name" value="GATASE_TYPE_1"/>
    <property type="match status" value="1"/>
</dbReference>
<gene>
    <name evidence="12" type="primary">hisH</name>
    <name evidence="12" type="ORF">ENT78_02800</name>
</gene>
<comment type="catalytic activity">
    <reaction evidence="8">
        <text>5-[(5-phospho-1-deoxy-D-ribulos-1-ylimino)methylamino]-1-(5-phospho-beta-D-ribosyl)imidazole-4-carboxamide + L-glutamine = D-erythro-1-(imidazol-4-yl)glycerol 3-phosphate + 5-amino-1-(5-phospho-beta-D-ribosyl)imidazole-4-carboxamide + L-glutamate + H(+)</text>
        <dbReference type="Rhea" id="RHEA:24793"/>
        <dbReference type="ChEBI" id="CHEBI:15378"/>
        <dbReference type="ChEBI" id="CHEBI:29985"/>
        <dbReference type="ChEBI" id="CHEBI:58278"/>
        <dbReference type="ChEBI" id="CHEBI:58359"/>
        <dbReference type="ChEBI" id="CHEBI:58475"/>
        <dbReference type="ChEBI" id="CHEBI:58525"/>
        <dbReference type="EC" id="4.3.2.10"/>
    </reaction>
</comment>
<dbReference type="PANTHER" id="PTHR42701">
    <property type="entry name" value="IMIDAZOLE GLYCEROL PHOSPHATE SYNTHASE SUBUNIT HISH"/>
    <property type="match status" value="1"/>
</dbReference>
<feature type="active site" evidence="10">
    <location>
        <position position="168"/>
    </location>
</feature>
<evidence type="ECO:0000256" key="8">
    <source>
        <dbReference type="ARBA" id="ARBA00047838"/>
    </source>
</evidence>
<comment type="catalytic activity">
    <reaction evidence="9">
        <text>L-glutamine + H2O = L-glutamate + NH4(+)</text>
        <dbReference type="Rhea" id="RHEA:15889"/>
        <dbReference type="ChEBI" id="CHEBI:15377"/>
        <dbReference type="ChEBI" id="CHEBI:28938"/>
        <dbReference type="ChEBI" id="CHEBI:29985"/>
        <dbReference type="ChEBI" id="CHEBI:58359"/>
        <dbReference type="EC" id="3.5.1.2"/>
    </reaction>
</comment>
<evidence type="ECO:0000256" key="6">
    <source>
        <dbReference type="ARBA" id="ARBA00023102"/>
    </source>
</evidence>
<evidence type="ECO:0000256" key="9">
    <source>
        <dbReference type="ARBA" id="ARBA00049534"/>
    </source>
</evidence>
<protein>
    <submittedName>
        <fullName evidence="12">Imidazole glycerol phosphate synthase subunit HisH</fullName>
    </submittedName>
</protein>
<dbReference type="GO" id="GO:0004359">
    <property type="term" value="F:glutaminase activity"/>
    <property type="evidence" value="ECO:0007669"/>
    <property type="project" value="UniProtKB-EC"/>
</dbReference>
<dbReference type="SUPFAM" id="SSF52317">
    <property type="entry name" value="Class I glutamine amidotransferase-like"/>
    <property type="match status" value="1"/>
</dbReference>
<dbReference type="GO" id="GO:0016829">
    <property type="term" value="F:lyase activity"/>
    <property type="evidence" value="ECO:0007669"/>
    <property type="project" value="UniProtKB-KW"/>
</dbReference>
<dbReference type="AlphaFoldDB" id="A0A7V4KCI7"/>
<keyword evidence="6" id="KW-0368">Histidine biosynthesis</keyword>
<evidence type="ECO:0000256" key="2">
    <source>
        <dbReference type="ARBA" id="ARBA00011152"/>
    </source>
</evidence>
<accession>A0A7V4KCI7</accession>
<evidence type="ECO:0000256" key="4">
    <source>
        <dbReference type="ARBA" id="ARBA00022801"/>
    </source>
</evidence>
<dbReference type="Pfam" id="PF00117">
    <property type="entry name" value="GATase"/>
    <property type="match status" value="1"/>
</dbReference>
<comment type="caution">
    <text evidence="12">The sequence shown here is derived from an EMBL/GenBank/DDBJ whole genome shotgun (WGS) entry which is preliminary data.</text>
</comment>
<feature type="active site" description="Nucleophile" evidence="10">
    <location>
        <position position="72"/>
    </location>
</feature>
<evidence type="ECO:0000256" key="7">
    <source>
        <dbReference type="ARBA" id="ARBA00023239"/>
    </source>
</evidence>
<comment type="subunit">
    <text evidence="2">Heterodimer of HisH and HisF.</text>
</comment>
<evidence type="ECO:0000256" key="5">
    <source>
        <dbReference type="ARBA" id="ARBA00022962"/>
    </source>
</evidence>
<dbReference type="GO" id="GO:0000107">
    <property type="term" value="F:imidazoleglycerol-phosphate synthase activity"/>
    <property type="evidence" value="ECO:0007669"/>
    <property type="project" value="TreeGrafter"/>
</dbReference>
<feature type="domain" description="Glutamine amidotransferase" evidence="11">
    <location>
        <begin position="27"/>
        <end position="174"/>
    </location>
</feature>
<dbReference type="Gene3D" id="3.40.50.880">
    <property type="match status" value="1"/>
</dbReference>
<dbReference type="InterPro" id="IPR017926">
    <property type="entry name" value="GATASE"/>
</dbReference>
<dbReference type="PANTHER" id="PTHR42701:SF1">
    <property type="entry name" value="IMIDAZOLE GLYCEROL PHOSPHATE SYNTHASE SUBUNIT HISH"/>
    <property type="match status" value="1"/>
</dbReference>
<dbReference type="InterPro" id="IPR029062">
    <property type="entry name" value="Class_I_gatase-like"/>
</dbReference>
<keyword evidence="5" id="KW-0315">Glutamine amidotransferase</keyword>
<dbReference type="NCBIfam" id="TIGR01855">
    <property type="entry name" value="IMP_synth_hisH"/>
    <property type="match status" value="1"/>
</dbReference>
<reference evidence="12" key="1">
    <citation type="journal article" date="2020" name="mSystems">
        <title>Genome- and Community-Level Interaction Insights into Carbon Utilization and Element Cycling Functions of Hydrothermarchaeota in Hydrothermal Sediment.</title>
        <authorList>
            <person name="Zhou Z."/>
            <person name="Liu Y."/>
            <person name="Xu W."/>
            <person name="Pan J."/>
            <person name="Luo Z.H."/>
            <person name="Li M."/>
        </authorList>
    </citation>
    <scope>NUCLEOTIDE SEQUENCE [LARGE SCALE GENOMIC DNA]</scope>
    <source>
        <strain evidence="12">SpSt-61</strain>
    </source>
</reference>
<keyword evidence="7" id="KW-0456">Lyase</keyword>
<proteinExistence type="predicted"/>
<keyword evidence="4" id="KW-0378">Hydrolase</keyword>